<proteinExistence type="predicted"/>
<comment type="caution">
    <text evidence="3">The sequence shown here is derived from an EMBL/GenBank/DDBJ whole genome shotgun (WGS) entry which is preliminary data.</text>
</comment>
<feature type="compositionally biased region" description="Basic residues" evidence="1">
    <location>
        <begin position="99"/>
        <end position="122"/>
    </location>
</feature>
<reference evidence="3" key="1">
    <citation type="journal article" date="2024" name="Gigascience">
        <title>Chromosome-level genome of the poultry shaft louse Menopon gallinae provides insight into the host-switching and adaptive evolution of parasitic lice.</title>
        <authorList>
            <person name="Xu Y."/>
            <person name="Ma L."/>
            <person name="Liu S."/>
            <person name="Liang Y."/>
            <person name="Liu Q."/>
            <person name="He Z."/>
            <person name="Tian L."/>
            <person name="Duan Y."/>
            <person name="Cai W."/>
            <person name="Li H."/>
            <person name="Song F."/>
        </authorList>
    </citation>
    <scope>NUCLEOTIDE SEQUENCE</scope>
    <source>
        <strain evidence="3">Cailab_2023a</strain>
    </source>
</reference>
<protein>
    <submittedName>
        <fullName evidence="3">Uncharacterized protein</fullName>
    </submittedName>
</protein>
<accession>A0AAW2HKD3</accession>
<sequence>MEDRNPTNPPDLPRMPSMEELLEMIDGLTDVPPEEKQQIKEEVLRGMGNVAEKAETVVSTASDSSISPEILLVFFLFLIVATIIGGIAYKLIKTEKVRTSKRPKKEGKAVKAKNKQISRKRL</sequence>
<keyword evidence="2" id="KW-1133">Transmembrane helix</keyword>
<feature type="transmembrane region" description="Helical" evidence="2">
    <location>
        <begin position="70"/>
        <end position="92"/>
    </location>
</feature>
<evidence type="ECO:0000256" key="1">
    <source>
        <dbReference type="SAM" id="MobiDB-lite"/>
    </source>
</evidence>
<feature type="region of interest" description="Disordered" evidence="1">
    <location>
        <begin position="98"/>
        <end position="122"/>
    </location>
</feature>
<evidence type="ECO:0000256" key="2">
    <source>
        <dbReference type="SAM" id="Phobius"/>
    </source>
</evidence>
<keyword evidence="2" id="KW-0472">Membrane</keyword>
<dbReference type="EMBL" id="JARGDH010000004">
    <property type="protein sequence ID" value="KAL0269973.1"/>
    <property type="molecule type" value="Genomic_DNA"/>
</dbReference>
<gene>
    <name evidence="3" type="ORF">PYX00_007536</name>
</gene>
<evidence type="ECO:0000313" key="3">
    <source>
        <dbReference type="EMBL" id="KAL0269973.1"/>
    </source>
</evidence>
<keyword evidence="2" id="KW-0812">Transmembrane</keyword>
<name>A0AAW2HKD3_9NEOP</name>
<organism evidence="3">
    <name type="scientific">Menopon gallinae</name>
    <name type="common">poultry shaft louse</name>
    <dbReference type="NCBI Taxonomy" id="328185"/>
    <lineage>
        <taxon>Eukaryota</taxon>
        <taxon>Metazoa</taxon>
        <taxon>Ecdysozoa</taxon>
        <taxon>Arthropoda</taxon>
        <taxon>Hexapoda</taxon>
        <taxon>Insecta</taxon>
        <taxon>Pterygota</taxon>
        <taxon>Neoptera</taxon>
        <taxon>Paraneoptera</taxon>
        <taxon>Psocodea</taxon>
        <taxon>Troctomorpha</taxon>
        <taxon>Phthiraptera</taxon>
        <taxon>Amblycera</taxon>
        <taxon>Menoponidae</taxon>
        <taxon>Menopon</taxon>
    </lineage>
</organism>
<dbReference type="AlphaFoldDB" id="A0AAW2HKD3"/>